<accession>U5BQU8</accession>
<protein>
    <submittedName>
        <fullName evidence="1">Uncharacterized protein</fullName>
    </submittedName>
</protein>
<keyword evidence="2" id="KW-1185">Reference proteome</keyword>
<gene>
    <name evidence="1" type="ORF">P872_04905</name>
</gene>
<sequence length="33" mass="3928">MMEQNAFEMNFEFINIECIPESSLRKRDFGDSV</sequence>
<evidence type="ECO:0000313" key="1">
    <source>
        <dbReference type="EMBL" id="ERM82955.1"/>
    </source>
</evidence>
<name>U5BQU8_9BACT</name>
<dbReference type="AlphaFoldDB" id="U5BQU8"/>
<dbReference type="Proteomes" id="UP000016843">
    <property type="component" value="Unassembled WGS sequence"/>
</dbReference>
<evidence type="ECO:0000313" key="2">
    <source>
        <dbReference type="Proteomes" id="UP000016843"/>
    </source>
</evidence>
<reference evidence="1 2" key="1">
    <citation type="journal article" date="2013" name="Genome Announc.">
        <title>Draft Genome Sequence of the Psychrophilic and Alkaliphilic Rhodonellum psychrophilum Strain GCM71T.</title>
        <authorList>
            <person name="Hauptmann A.L."/>
            <person name="Glaring M.A."/>
            <person name="Hallin P.F."/>
            <person name="Prieme A."/>
            <person name="Stougaard P."/>
        </authorList>
    </citation>
    <scope>NUCLEOTIDE SEQUENCE [LARGE SCALE GENOMIC DNA]</scope>
    <source>
        <strain evidence="1 2">GCM71</strain>
    </source>
</reference>
<comment type="caution">
    <text evidence="1">The sequence shown here is derived from an EMBL/GenBank/DDBJ whole genome shotgun (WGS) entry which is preliminary data.</text>
</comment>
<organism evidence="1 2">
    <name type="scientific">Rhodonellum psychrophilum GCM71 = DSM 17998</name>
    <dbReference type="NCBI Taxonomy" id="1123057"/>
    <lineage>
        <taxon>Bacteria</taxon>
        <taxon>Pseudomonadati</taxon>
        <taxon>Bacteroidota</taxon>
        <taxon>Cytophagia</taxon>
        <taxon>Cytophagales</taxon>
        <taxon>Cytophagaceae</taxon>
        <taxon>Rhodonellum</taxon>
    </lineage>
</organism>
<dbReference type="EMBL" id="AWXR01000019">
    <property type="protein sequence ID" value="ERM82955.1"/>
    <property type="molecule type" value="Genomic_DNA"/>
</dbReference>
<proteinExistence type="predicted"/>